<dbReference type="PANTHER" id="PTHR30373:SF8">
    <property type="entry name" value="BLL7265 PROTEIN"/>
    <property type="match status" value="1"/>
</dbReference>
<evidence type="ECO:0000259" key="2">
    <source>
        <dbReference type="Pfam" id="PF04536"/>
    </source>
</evidence>
<dbReference type="Gene3D" id="3.10.310.50">
    <property type="match status" value="1"/>
</dbReference>
<gene>
    <name evidence="3" type="ORF">FHS65_000010</name>
</gene>
<evidence type="ECO:0000313" key="3">
    <source>
        <dbReference type="EMBL" id="MBB5659292.1"/>
    </source>
</evidence>
<evidence type="ECO:0000313" key="4">
    <source>
        <dbReference type="Proteomes" id="UP000548978"/>
    </source>
</evidence>
<dbReference type="AlphaFoldDB" id="A0A7W9A0R1"/>
<evidence type="ECO:0000256" key="1">
    <source>
        <dbReference type="SAM" id="Phobius"/>
    </source>
</evidence>
<dbReference type="Pfam" id="PF04536">
    <property type="entry name" value="TPM_phosphatase"/>
    <property type="match status" value="1"/>
</dbReference>
<comment type="caution">
    <text evidence="3">The sequence shown here is derived from an EMBL/GenBank/DDBJ whole genome shotgun (WGS) entry which is preliminary data.</text>
</comment>
<protein>
    <submittedName>
        <fullName evidence="3">Putative membrane protein</fullName>
    </submittedName>
</protein>
<dbReference type="PANTHER" id="PTHR30373">
    <property type="entry name" value="UPF0603 PROTEIN YGCG"/>
    <property type="match status" value="1"/>
</dbReference>
<accession>A0A7W9A0R1</accession>
<feature type="domain" description="TPM" evidence="2">
    <location>
        <begin position="127"/>
        <end position="201"/>
    </location>
</feature>
<dbReference type="InterPro" id="IPR007621">
    <property type="entry name" value="TPM_dom"/>
</dbReference>
<keyword evidence="1" id="KW-0472">Membrane</keyword>
<keyword evidence="1" id="KW-0812">Transmembrane</keyword>
<keyword evidence="4" id="KW-1185">Reference proteome</keyword>
<sequence>MRISPADHDRIRRAVEEAEQATSGEIFCVIARRVSSYREVGLAWAAAAAMILPLLLIPLGFSPAWLPGFSDGWQAAQLAATPVTMAQTLGAYALVQVVIFLAVFLIHGLPVVRRLMTPASIRRHRVRKAAIHQFLAHGIHVTANRTGVLIFCALDEHRVEVVADEGIHSRVPVEIWADVTSALTRELRAGRPIEGFEAAIALSGEVLSAHFPPGPDNLNELSDRLVEL</sequence>
<dbReference type="RefSeq" id="WP_241153111.1">
    <property type="nucleotide sequence ID" value="NZ_JACIJB010000001.1"/>
</dbReference>
<name>A0A7W9A0R1_9CAUL</name>
<feature type="transmembrane region" description="Helical" evidence="1">
    <location>
        <begin position="91"/>
        <end position="112"/>
    </location>
</feature>
<dbReference type="Proteomes" id="UP000548978">
    <property type="component" value="Unassembled WGS sequence"/>
</dbReference>
<organism evidence="3 4">
    <name type="scientific">Brevundimonas halotolerans</name>
    <dbReference type="NCBI Taxonomy" id="69670"/>
    <lineage>
        <taxon>Bacteria</taxon>
        <taxon>Pseudomonadati</taxon>
        <taxon>Pseudomonadota</taxon>
        <taxon>Alphaproteobacteria</taxon>
        <taxon>Caulobacterales</taxon>
        <taxon>Caulobacteraceae</taxon>
        <taxon>Brevundimonas</taxon>
    </lineage>
</organism>
<feature type="transmembrane region" description="Helical" evidence="1">
    <location>
        <begin position="42"/>
        <end position="61"/>
    </location>
</feature>
<proteinExistence type="predicted"/>
<keyword evidence="1" id="KW-1133">Transmembrane helix</keyword>
<dbReference type="EMBL" id="JACIJB010000001">
    <property type="protein sequence ID" value="MBB5659292.1"/>
    <property type="molecule type" value="Genomic_DNA"/>
</dbReference>
<reference evidence="3 4" key="1">
    <citation type="submission" date="2020-08" db="EMBL/GenBank/DDBJ databases">
        <title>Genomic Encyclopedia of Type Strains, Phase IV (KMG-IV): sequencing the most valuable type-strain genomes for metagenomic binning, comparative biology and taxonomic classification.</title>
        <authorList>
            <person name="Goeker M."/>
        </authorList>
    </citation>
    <scope>NUCLEOTIDE SEQUENCE [LARGE SCALE GENOMIC DNA]</scope>
    <source>
        <strain evidence="3 4">DSM 24448</strain>
    </source>
</reference>